<name>A0A8J2I2J3_9PLEO</name>
<dbReference type="InterPro" id="IPR053137">
    <property type="entry name" value="NLR-like"/>
</dbReference>
<evidence type="ECO:0000313" key="1">
    <source>
        <dbReference type="EMBL" id="CAG5166552.1"/>
    </source>
</evidence>
<reference evidence="1" key="1">
    <citation type="submission" date="2021-05" db="EMBL/GenBank/DDBJ databases">
        <authorList>
            <person name="Stam R."/>
        </authorList>
    </citation>
    <scope>NUCLEOTIDE SEQUENCE</scope>
    <source>
        <strain evidence="1">CS162</strain>
    </source>
</reference>
<dbReference type="SUPFAM" id="SSF52540">
    <property type="entry name" value="P-loop containing nucleoside triphosphate hydrolases"/>
    <property type="match status" value="1"/>
</dbReference>
<dbReference type="InterPro" id="IPR027417">
    <property type="entry name" value="P-loop_NTPase"/>
</dbReference>
<dbReference type="InterPro" id="IPR011990">
    <property type="entry name" value="TPR-like_helical_dom_sf"/>
</dbReference>
<evidence type="ECO:0000313" key="2">
    <source>
        <dbReference type="Proteomes" id="UP000676310"/>
    </source>
</evidence>
<accession>A0A8J2I2J3</accession>
<dbReference type="PANTHER" id="PTHR46082:SF11">
    <property type="entry name" value="AAA+ ATPASE DOMAIN-CONTAINING PROTEIN-RELATED"/>
    <property type="match status" value="1"/>
</dbReference>
<proteinExistence type="predicted"/>
<dbReference type="PRINTS" id="PR00381">
    <property type="entry name" value="KINESINLIGHT"/>
</dbReference>
<dbReference type="EMBL" id="CAJRGZ010000019">
    <property type="protein sequence ID" value="CAG5166552.1"/>
    <property type="molecule type" value="Genomic_DNA"/>
</dbReference>
<dbReference type="SMART" id="SM00028">
    <property type="entry name" value="TPR"/>
    <property type="match status" value="4"/>
</dbReference>
<dbReference type="Pfam" id="PF13424">
    <property type="entry name" value="TPR_12"/>
    <property type="match status" value="3"/>
</dbReference>
<dbReference type="Proteomes" id="UP000676310">
    <property type="component" value="Unassembled WGS sequence"/>
</dbReference>
<dbReference type="GeneID" id="67018888"/>
<dbReference type="InterPro" id="IPR019734">
    <property type="entry name" value="TPR_rpt"/>
</dbReference>
<dbReference type="SUPFAM" id="SSF48452">
    <property type="entry name" value="TPR-like"/>
    <property type="match status" value="3"/>
</dbReference>
<protein>
    <recommendedName>
        <fullName evidence="3">TPR-like protein</fullName>
    </recommendedName>
</protein>
<evidence type="ECO:0008006" key="3">
    <source>
        <dbReference type="Google" id="ProtNLM"/>
    </source>
</evidence>
<dbReference type="PANTHER" id="PTHR46082">
    <property type="entry name" value="ATP/GTP-BINDING PROTEIN-RELATED"/>
    <property type="match status" value="1"/>
</dbReference>
<keyword evidence="2" id="KW-1185">Reference proteome</keyword>
<comment type="caution">
    <text evidence="1">The sequence shown here is derived from an EMBL/GenBank/DDBJ whole genome shotgun (WGS) entry which is preliminary data.</text>
</comment>
<sequence length="758" mass="84500">MIFTTRNRNFVGRAIQLNELSMKIRESTRSFTAISGLGGLGKSELAVELAYLLYESSPNLSIFWLDATTDDTLTAGLQKIEGLASISTSTSEATTATVIRWLSSPIFARCLLIIDNVDVDSIAGSTLENLLRPTRDGHILFITRNRRLALNYAHPTDVFDMPAMIEEDAQDLLLSYIGFDAGDEESLISLVKGLEYHPLAIKSAGRYIASTGINPTRFLVLLEQDASFLPSLLDPTIIPQRYRTVRGKGHNSIYTLKSLATYNEEVAAILFLVSCLNYSDLPDELLTGFADTNSRREALDILKAYSILKPIVLTTKWKMPELVRLIARDQLLRSPGRVRFLSAALQFVASLKASQTDAANDIRVYCAHIASVLKALVFCTSEQELSPSTIKLAFQLLTRLCQSLVDQGKPYEAIATSSRFTSWAPISAQRLVSALDKLCSKLGVAYHGSGQFAVAENITREVLRSQIRTIGEDHLETLHNLNNIGVYQQEQGRFSLAERCHRKVLEMKSIRCGPCDLEIFFTLNNLALSLQSQKRFEEAEVYFVQALRGRKGKLKEFHPDVLVSMSNLGVLKQLQGRLEQAQQLHEATLKGRELVLGAVHPETLKSKGNLALLLQRQGRYGQSADLLRMVCQAYKAELGSSHPDTIKSLRNLASILHQQSKYTEAEVLIREVLDILEEKHSKGHSETFKTLQYLATLLHWQRKLEDALGIMASLYDMQNAMLETEHPDTTSSRKYLAELEAELAASGQDSFILVSCVL</sequence>
<gene>
    <name evidence="1" type="ORF">ALTATR162_LOCUS6943</name>
</gene>
<dbReference type="Gene3D" id="1.25.40.10">
    <property type="entry name" value="Tetratricopeptide repeat domain"/>
    <property type="match status" value="2"/>
</dbReference>
<organism evidence="1 2">
    <name type="scientific">Alternaria atra</name>
    <dbReference type="NCBI Taxonomy" id="119953"/>
    <lineage>
        <taxon>Eukaryota</taxon>
        <taxon>Fungi</taxon>
        <taxon>Dikarya</taxon>
        <taxon>Ascomycota</taxon>
        <taxon>Pezizomycotina</taxon>
        <taxon>Dothideomycetes</taxon>
        <taxon>Pleosporomycetidae</taxon>
        <taxon>Pleosporales</taxon>
        <taxon>Pleosporineae</taxon>
        <taxon>Pleosporaceae</taxon>
        <taxon>Alternaria</taxon>
        <taxon>Alternaria sect. Ulocladioides</taxon>
    </lineage>
</organism>
<dbReference type="RefSeq" id="XP_043170504.1">
    <property type="nucleotide sequence ID" value="XM_043314569.1"/>
</dbReference>
<dbReference type="OrthoDB" id="20872at2759"/>
<dbReference type="AlphaFoldDB" id="A0A8J2I2J3"/>
<dbReference type="Gene3D" id="3.40.50.300">
    <property type="entry name" value="P-loop containing nucleotide triphosphate hydrolases"/>
    <property type="match status" value="1"/>
</dbReference>